<protein>
    <recommendedName>
        <fullName evidence="3">BHLH domain-containing protein</fullName>
    </recommendedName>
</protein>
<dbReference type="STRING" id="1382522.W6MW41"/>
<dbReference type="Gene3D" id="4.10.280.10">
    <property type="entry name" value="Helix-loop-helix DNA-binding domain"/>
    <property type="match status" value="1"/>
</dbReference>
<feature type="coiled-coil region" evidence="1">
    <location>
        <begin position="105"/>
        <end position="132"/>
    </location>
</feature>
<organism evidence="4 5">
    <name type="scientific">Kuraishia capsulata CBS 1993</name>
    <dbReference type="NCBI Taxonomy" id="1382522"/>
    <lineage>
        <taxon>Eukaryota</taxon>
        <taxon>Fungi</taxon>
        <taxon>Dikarya</taxon>
        <taxon>Ascomycota</taxon>
        <taxon>Saccharomycotina</taxon>
        <taxon>Pichiomycetes</taxon>
        <taxon>Pichiales</taxon>
        <taxon>Pichiaceae</taxon>
        <taxon>Kuraishia</taxon>
    </lineage>
</organism>
<evidence type="ECO:0000259" key="3">
    <source>
        <dbReference type="PROSITE" id="PS50888"/>
    </source>
</evidence>
<keyword evidence="1" id="KW-0175">Coiled coil</keyword>
<dbReference type="Pfam" id="PF00010">
    <property type="entry name" value="HLH"/>
    <property type="match status" value="1"/>
</dbReference>
<dbReference type="HOGENOM" id="CLU_1896535_0_0_1"/>
<dbReference type="GeneID" id="34520255"/>
<reference evidence="4" key="1">
    <citation type="submission" date="2013-12" db="EMBL/GenBank/DDBJ databases">
        <authorList>
            <person name="Genoscope - CEA"/>
        </authorList>
    </citation>
    <scope>NUCLEOTIDE SEQUENCE</scope>
    <source>
        <strain evidence="4">CBS 1993</strain>
    </source>
</reference>
<reference evidence="4" key="2">
    <citation type="submission" date="2014-02" db="EMBL/GenBank/DDBJ databases">
        <title>Complete DNA sequence of /Kuraishia capsulata/ illustrates novel genomic features among budding yeasts (/Saccharomycotina/).</title>
        <authorList>
            <person name="Morales L."/>
            <person name="Noel B."/>
            <person name="Porcel B."/>
            <person name="Marcet-Houben M."/>
            <person name="Hullo M-F."/>
            <person name="Sacerdot C."/>
            <person name="Tekaia F."/>
            <person name="Leh-Louis V."/>
            <person name="Despons L."/>
            <person name="Khanna V."/>
            <person name="Aury J-M."/>
            <person name="Barbe V."/>
            <person name="Couloux A."/>
            <person name="Labadie K."/>
            <person name="Pelletier E."/>
            <person name="Souciet J-L."/>
            <person name="Boekhout T."/>
            <person name="Gabaldon T."/>
            <person name="Wincker P."/>
            <person name="Dujon B."/>
        </authorList>
    </citation>
    <scope>NUCLEOTIDE SEQUENCE</scope>
    <source>
        <strain evidence="4">CBS 1993</strain>
    </source>
</reference>
<feature type="domain" description="BHLH" evidence="3">
    <location>
        <begin position="50"/>
        <end position="108"/>
    </location>
</feature>
<dbReference type="EMBL" id="HG793127">
    <property type="protein sequence ID" value="CDK26870.1"/>
    <property type="molecule type" value="Genomic_DNA"/>
</dbReference>
<evidence type="ECO:0000313" key="5">
    <source>
        <dbReference type="Proteomes" id="UP000019384"/>
    </source>
</evidence>
<feature type="compositionally biased region" description="Basic residues" evidence="2">
    <location>
        <begin position="31"/>
        <end position="45"/>
    </location>
</feature>
<evidence type="ECO:0000313" key="4">
    <source>
        <dbReference type="EMBL" id="CDK26870.1"/>
    </source>
</evidence>
<dbReference type="InterPro" id="IPR011598">
    <property type="entry name" value="bHLH_dom"/>
</dbReference>
<dbReference type="InterPro" id="IPR036638">
    <property type="entry name" value="HLH_DNA-bd_sf"/>
</dbReference>
<accession>W6MW41</accession>
<dbReference type="OrthoDB" id="2133190at2759"/>
<dbReference type="CDD" id="cd11395">
    <property type="entry name" value="bHLHzip_SREBP_like"/>
    <property type="match status" value="1"/>
</dbReference>
<dbReference type="PANTHER" id="PTHR47336:SF3">
    <property type="entry name" value="SERINE-RICH PROTEIN TYE7"/>
    <property type="match status" value="1"/>
</dbReference>
<dbReference type="InterPro" id="IPR052099">
    <property type="entry name" value="Regulatory_TF_Diverse"/>
</dbReference>
<dbReference type="PANTHER" id="PTHR47336">
    <property type="entry name" value="TRANSCRIPTION FACTOR HMS1-RELATED"/>
    <property type="match status" value="1"/>
</dbReference>
<dbReference type="GO" id="GO:0046983">
    <property type="term" value="F:protein dimerization activity"/>
    <property type="evidence" value="ECO:0007669"/>
    <property type="project" value="InterPro"/>
</dbReference>
<gene>
    <name evidence="4" type="ORF">KUCA_T00002844001</name>
</gene>
<feature type="region of interest" description="Disordered" evidence="2">
    <location>
        <begin position="12"/>
        <end position="51"/>
    </location>
</feature>
<dbReference type="Proteomes" id="UP000019384">
    <property type="component" value="Unassembled WGS sequence"/>
</dbReference>
<dbReference type="PROSITE" id="PS50888">
    <property type="entry name" value="BHLH"/>
    <property type="match status" value="1"/>
</dbReference>
<name>W6MW41_9ASCO</name>
<dbReference type="AlphaFoldDB" id="W6MW41"/>
<evidence type="ECO:0000256" key="1">
    <source>
        <dbReference type="SAM" id="Coils"/>
    </source>
</evidence>
<evidence type="ECO:0000256" key="2">
    <source>
        <dbReference type="SAM" id="MobiDB-lite"/>
    </source>
</evidence>
<sequence length="134" mass="15653">MNSDWLSYVDLEDYAPPSPVSPGIEYSPPSPRRRSSTPKKRKPRKRLTESQKLAHNAIEKRYRVNINAKIVNLQKLLPYEVQPDPNSETPKLNKSAVLDRASEYILSLEREREDLKFLNEHLRAELEMLRNDIL</sequence>
<dbReference type="RefSeq" id="XP_022458867.1">
    <property type="nucleotide sequence ID" value="XM_022603132.1"/>
</dbReference>
<dbReference type="SUPFAM" id="SSF47459">
    <property type="entry name" value="HLH, helix-loop-helix DNA-binding domain"/>
    <property type="match status" value="1"/>
</dbReference>
<proteinExistence type="predicted"/>
<keyword evidence="5" id="KW-1185">Reference proteome</keyword>
<dbReference type="SMART" id="SM00353">
    <property type="entry name" value="HLH"/>
    <property type="match status" value="1"/>
</dbReference>